<proteinExistence type="predicted"/>
<feature type="non-terminal residue" evidence="2">
    <location>
        <position position="1"/>
    </location>
</feature>
<dbReference type="AlphaFoldDB" id="A0AAV5V8J7"/>
<evidence type="ECO:0000256" key="1">
    <source>
        <dbReference type="SAM" id="MobiDB-lite"/>
    </source>
</evidence>
<evidence type="ECO:0000313" key="3">
    <source>
        <dbReference type="Proteomes" id="UP001432322"/>
    </source>
</evidence>
<dbReference type="SUPFAM" id="SSF56112">
    <property type="entry name" value="Protein kinase-like (PK-like)"/>
    <property type="match status" value="1"/>
</dbReference>
<evidence type="ECO:0008006" key="4">
    <source>
        <dbReference type="Google" id="ProtNLM"/>
    </source>
</evidence>
<evidence type="ECO:0000313" key="2">
    <source>
        <dbReference type="EMBL" id="GMT15107.1"/>
    </source>
</evidence>
<protein>
    <recommendedName>
        <fullName evidence="4">Protein kinase</fullName>
    </recommendedName>
</protein>
<sequence length="356" mass="40180">ETEISPIGPVNGEFDGVPEDDLVFINGLPCYTDKHKLRDGEIEVFERIGYDDRVGATYLVLAGDKELVLRVGTDKSSIVALEKVFLHKVESRGLWPHFSQLHSSWQMDRLDFMSVYFRQGPSLRECLEFIPSRVFSIGTLARLGKDVLTCLRHIHGLGYVARCVNMELFHLCAASRHLFMSDISNLRLDPTSLGHPAAPWTGGSLFGPLSFHQEGYGIAKGDELESWLYLMVRLFTGGLPWDSVYHDQIEEVKRNTNVVEGLGEKWGELKNLVIAQSGVQNVPDDKYEEIATLLNTMAEEGGITDADQNYDFECEPNEADLPKFILEKRPVEASIKEEDEEEKENEIKEGNEEIET</sequence>
<dbReference type="Proteomes" id="UP001432322">
    <property type="component" value="Unassembled WGS sequence"/>
</dbReference>
<dbReference type="InterPro" id="IPR050235">
    <property type="entry name" value="CK1_Ser-Thr_kinase"/>
</dbReference>
<comment type="caution">
    <text evidence="2">The sequence shown here is derived from an EMBL/GenBank/DDBJ whole genome shotgun (WGS) entry which is preliminary data.</text>
</comment>
<name>A0AAV5V8J7_9BILA</name>
<accession>A0AAV5V8J7</accession>
<gene>
    <name evidence="2" type="ORF">PFISCL1PPCAC_6404</name>
</gene>
<dbReference type="EMBL" id="BTSY01000002">
    <property type="protein sequence ID" value="GMT15107.1"/>
    <property type="molecule type" value="Genomic_DNA"/>
</dbReference>
<reference evidence="2" key="1">
    <citation type="submission" date="2023-10" db="EMBL/GenBank/DDBJ databases">
        <title>Genome assembly of Pristionchus species.</title>
        <authorList>
            <person name="Yoshida K."/>
            <person name="Sommer R.J."/>
        </authorList>
    </citation>
    <scope>NUCLEOTIDE SEQUENCE</scope>
    <source>
        <strain evidence="2">RS5133</strain>
    </source>
</reference>
<feature type="compositionally biased region" description="Basic and acidic residues" evidence="1">
    <location>
        <begin position="345"/>
        <end position="356"/>
    </location>
</feature>
<feature type="region of interest" description="Disordered" evidence="1">
    <location>
        <begin position="332"/>
        <end position="356"/>
    </location>
</feature>
<dbReference type="InterPro" id="IPR011009">
    <property type="entry name" value="Kinase-like_dom_sf"/>
</dbReference>
<organism evidence="2 3">
    <name type="scientific">Pristionchus fissidentatus</name>
    <dbReference type="NCBI Taxonomy" id="1538716"/>
    <lineage>
        <taxon>Eukaryota</taxon>
        <taxon>Metazoa</taxon>
        <taxon>Ecdysozoa</taxon>
        <taxon>Nematoda</taxon>
        <taxon>Chromadorea</taxon>
        <taxon>Rhabditida</taxon>
        <taxon>Rhabditina</taxon>
        <taxon>Diplogasteromorpha</taxon>
        <taxon>Diplogasteroidea</taxon>
        <taxon>Neodiplogasteridae</taxon>
        <taxon>Pristionchus</taxon>
    </lineage>
</organism>
<dbReference type="PANTHER" id="PTHR11909">
    <property type="entry name" value="CASEIN KINASE-RELATED"/>
    <property type="match status" value="1"/>
</dbReference>
<dbReference type="Gene3D" id="1.10.510.10">
    <property type="entry name" value="Transferase(Phosphotransferase) domain 1"/>
    <property type="match status" value="1"/>
</dbReference>
<keyword evidence="3" id="KW-1185">Reference proteome</keyword>